<dbReference type="EMBL" id="LJKE01000043">
    <property type="protein sequence ID" value="KZD66346.1"/>
    <property type="molecule type" value="Genomic_DNA"/>
</dbReference>
<proteinExistence type="predicted"/>
<protein>
    <submittedName>
        <fullName evidence="1">LlaBIR</fullName>
    </submittedName>
</protein>
<evidence type="ECO:0000313" key="1">
    <source>
        <dbReference type="EMBL" id="KZD66346.1"/>
    </source>
</evidence>
<evidence type="ECO:0000313" key="2">
    <source>
        <dbReference type="Proteomes" id="UP000076482"/>
    </source>
</evidence>
<reference evidence="1 2" key="1">
    <citation type="submission" date="2015-09" db="EMBL/GenBank/DDBJ databases">
        <title>Bacillus cereus food isolates.</title>
        <authorList>
            <person name="Boekhorst J."/>
        </authorList>
    </citation>
    <scope>NUCLEOTIDE SEQUENCE [LARGE SCALE GENOMIC DNA]</scope>
    <source>
        <strain evidence="1 2">B4088</strain>
    </source>
</reference>
<dbReference type="REBASE" id="151060">
    <property type="entry name" value="Bce4088ORF2462P"/>
</dbReference>
<name>A0A164P710_BACCE</name>
<organism evidence="1 2">
    <name type="scientific">Bacillus cereus</name>
    <dbReference type="NCBI Taxonomy" id="1396"/>
    <lineage>
        <taxon>Bacteria</taxon>
        <taxon>Bacillati</taxon>
        <taxon>Bacillota</taxon>
        <taxon>Bacilli</taxon>
        <taxon>Bacillales</taxon>
        <taxon>Bacillaceae</taxon>
        <taxon>Bacillus</taxon>
        <taxon>Bacillus cereus group</taxon>
    </lineage>
</organism>
<comment type="caution">
    <text evidence="1">The sequence shown here is derived from an EMBL/GenBank/DDBJ whole genome shotgun (WGS) entry which is preliminary data.</text>
</comment>
<dbReference type="AlphaFoldDB" id="A0A164P710"/>
<dbReference type="RefSeq" id="WP_063260960.1">
    <property type="nucleotide sequence ID" value="NZ_LJKE01000043.1"/>
</dbReference>
<accession>A0A164P710</accession>
<gene>
    <name evidence="1" type="ORF">B4088_2462</name>
</gene>
<dbReference type="Proteomes" id="UP000076482">
    <property type="component" value="Unassembled WGS sequence"/>
</dbReference>
<dbReference type="PATRIC" id="fig|1396.535.peg.4423"/>
<sequence length="287" mass="33600">MNTIEDVLQSIKFDYEQTIQTAQFNGEQKPNGLEAKKCLVRSMRLINHLHEYIKLELCKKGVPAKNIAPERGEMKGELKLTGFLKHKRQDICVKPIGLSPQRELITDGPLSFQNTYDRYGSDFSEKILTINVRSQLSSTSKNFDTLMERTFAESCNLHTRYPKMVLGEVYLILAHEYDEQSMKRNQVRFKEKQKYIEKYISLFHSLNNRIDEDENALNYERCALLIVDMRDKRPILFRNNNELVENGLISPDFPIPIESLSIESFIDDLFKIYDNRFGLNYLLKQEV</sequence>